<evidence type="ECO:0000313" key="4">
    <source>
        <dbReference type="Proteomes" id="UP000316388"/>
    </source>
</evidence>
<keyword evidence="2" id="KW-0732">Signal</keyword>
<feature type="signal peptide" evidence="2">
    <location>
        <begin position="1"/>
        <end position="25"/>
    </location>
</feature>
<accession>A0A554XHA3</accession>
<feature type="region of interest" description="Disordered" evidence="1">
    <location>
        <begin position="35"/>
        <end position="54"/>
    </location>
</feature>
<evidence type="ECO:0000313" key="3">
    <source>
        <dbReference type="EMBL" id="TSE35214.1"/>
    </source>
</evidence>
<reference evidence="3 4" key="1">
    <citation type="submission" date="2019-07" db="EMBL/GenBank/DDBJ databases">
        <title>Tepidimonas fonticaldi AT-A2 draft genome.</title>
        <authorList>
            <person name="Da Costa M.S."/>
            <person name="Froufe H.J.C."/>
            <person name="Egas C."/>
            <person name="Albuquerque L."/>
        </authorList>
    </citation>
    <scope>NUCLEOTIDE SEQUENCE [LARGE SCALE GENOMIC DNA]</scope>
    <source>
        <strain evidence="3 4">AT-A2</strain>
    </source>
</reference>
<dbReference type="AlphaFoldDB" id="A0A554XHA3"/>
<gene>
    <name evidence="3" type="ORF">Tfont_02365</name>
</gene>
<sequence>MTFRTLTRALCLSLATLMPVTTALAQDVKERTIKFASRTRRATRRPKGLKSSPT</sequence>
<name>A0A554XHA3_9BURK</name>
<evidence type="ECO:0000256" key="2">
    <source>
        <dbReference type="SAM" id="SignalP"/>
    </source>
</evidence>
<dbReference type="EMBL" id="VJOO01000029">
    <property type="protein sequence ID" value="TSE35214.1"/>
    <property type="molecule type" value="Genomic_DNA"/>
</dbReference>
<comment type="caution">
    <text evidence="3">The sequence shown here is derived from an EMBL/GenBank/DDBJ whole genome shotgun (WGS) entry which is preliminary data.</text>
</comment>
<protein>
    <submittedName>
        <fullName evidence="3">Uncharacterized protein</fullName>
    </submittedName>
</protein>
<proteinExistence type="predicted"/>
<organism evidence="3 4">
    <name type="scientific">Tepidimonas fonticaldi</name>
    <dbReference type="NCBI Taxonomy" id="1101373"/>
    <lineage>
        <taxon>Bacteria</taxon>
        <taxon>Pseudomonadati</taxon>
        <taxon>Pseudomonadota</taxon>
        <taxon>Betaproteobacteria</taxon>
        <taxon>Burkholderiales</taxon>
        <taxon>Tepidimonas</taxon>
    </lineage>
</organism>
<evidence type="ECO:0000256" key="1">
    <source>
        <dbReference type="SAM" id="MobiDB-lite"/>
    </source>
</evidence>
<dbReference type="Proteomes" id="UP000316388">
    <property type="component" value="Unassembled WGS sequence"/>
</dbReference>
<feature type="compositionally biased region" description="Basic residues" evidence="1">
    <location>
        <begin position="37"/>
        <end position="48"/>
    </location>
</feature>
<feature type="chain" id="PRO_5022240706" evidence="2">
    <location>
        <begin position="26"/>
        <end position="54"/>
    </location>
</feature>